<dbReference type="GO" id="GO:0004519">
    <property type="term" value="F:endonuclease activity"/>
    <property type="evidence" value="ECO:0007669"/>
    <property type="project" value="UniProtKB-KW"/>
</dbReference>
<accession>A0ABW7VNU1</accession>
<dbReference type="InterPro" id="IPR044929">
    <property type="entry name" value="DNA/RNA_non-sp_Endonuclease_sf"/>
</dbReference>
<dbReference type="InterPro" id="IPR044927">
    <property type="entry name" value="Endonuclea_NS_2"/>
</dbReference>
<evidence type="ECO:0000313" key="4">
    <source>
        <dbReference type="Proteomes" id="UP001611397"/>
    </source>
</evidence>
<dbReference type="EMBL" id="JBIRWM010000030">
    <property type="protein sequence ID" value="MFI2161896.1"/>
    <property type="molecule type" value="Genomic_DNA"/>
</dbReference>
<name>A0ABW7VNU1_STROI</name>
<evidence type="ECO:0000256" key="1">
    <source>
        <dbReference type="SAM" id="MobiDB-lite"/>
    </source>
</evidence>
<evidence type="ECO:0000313" key="3">
    <source>
        <dbReference type="EMBL" id="MFI2161896.1"/>
    </source>
</evidence>
<evidence type="ECO:0000259" key="2">
    <source>
        <dbReference type="Pfam" id="PF13930"/>
    </source>
</evidence>
<protein>
    <submittedName>
        <fullName evidence="3">DNA/RNA non-specific endonuclease</fullName>
    </submittedName>
</protein>
<feature type="domain" description="Type VII secretion system protein EssD-like" evidence="2">
    <location>
        <begin position="12"/>
        <end position="112"/>
    </location>
</feature>
<dbReference type="RefSeq" id="WP_244218603.1">
    <property type="nucleotide sequence ID" value="NZ_JBIRUT010000026.1"/>
</dbReference>
<sequence length="141" mass="15680">MHATITQDMLGEGTDANPSIRPPGFVDGRVHNQARGHMLAKVLGGSGDHPDNLFTITQRPTSSPEMRDLELQIRDAVRGSSDRPGEIVQYSVYLEYADNEATSVPSHVYMEADGSRGFRLDRNFPNPDQATQMIRRRDGIE</sequence>
<keyword evidence="3" id="KW-0255">Endonuclease</keyword>
<keyword evidence="4" id="KW-1185">Reference proteome</keyword>
<keyword evidence="3" id="KW-0378">Hydrolase</keyword>
<dbReference type="Gene3D" id="3.40.570.10">
    <property type="entry name" value="Extracellular Endonuclease, subunit A"/>
    <property type="match status" value="1"/>
</dbReference>
<gene>
    <name evidence="3" type="ORF">ACH49L_40675</name>
</gene>
<comment type="caution">
    <text evidence="3">The sequence shown here is derived from an EMBL/GenBank/DDBJ whole genome shotgun (WGS) entry which is preliminary data.</text>
</comment>
<organism evidence="3 4">
    <name type="scientific">Streptomyces olivaceoviridis</name>
    <name type="common">Streptomyces corchorusii</name>
    <dbReference type="NCBI Taxonomy" id="1921"/>
    <lineage>
        <taxon>Bacteria</taxon>
        <taxon>Bacillati</taxon>
        <taxon>Actinomycetota</taxon>
        <taxon>Actinomycetes</taxon>
        <taxon>Kitasatosporales</taxon>
        <taxon>Streptomycetaceae</taxon>
        <taxon>Streptomyces</taxon>
    </lineage>
</organism>
<keyword evidence="3" id="KW-0540">Nuclease</keyword>
<feature type="region of interest" description="Disordered" evidence="1">
    <location>
        <begin position="1"/>
        <end position="24"/>
    </location>
</feature>
<dbReference type="Proteomes" id="UP001611397">
    <property type="component" value="Unassembled WGS sequence"/>
</dbReference>
<dbReference type="Pfam" id="PF13930">
    <property type="entry name" value="Endonuclea_NS_2"/>
    <property type="match status" value="1"/>
</dbReference>
<proteinExistence type="predicted"/>
<reference evidence="3 4" key="1">
    <citation type="submission" date="2024-10" db="EMBL/GenBank/DDBJ databases">
        <title>The Natural Products Discovery Center: Release of the First 8490 Sequenced Strains for Exploring Actinobacteria Biosynthetic Diversity.</title>
        <authorList>
            <person name="Kalkreuter E."/>
            <person name="Kautsar S.A."/>
            <person name="Yang D."/>
            <person name="Bader C.D."/>
            <person name="Teijaro C.N."/>
            <person name="Fluegel L."/>
            <person name="Davis C.M."/>
            <person name="Simpson J.R."/>
            <person name="Lauterbach L."/>
            <person name="Steele A.D."/>
            <person name="Gui C."/>
            <person name="Meng S."/>
            <person name="Li G."/>
            <person name="Viehrig K."/>
            <person name="Ye F."/>
            <person name="Su P."/>
            <person name="Kiefer A.F."/>
            <person name="Nichols A."/>
            <person name="Cepeda A.J."/>
            <person name="Yan W."/>
            <person name="Fan B."/>
            <person name="Jiang Y."/>
            <person name="Adhikari A."/>
            <person name="Zheng C.-J."/>
            <person name="Schuster L."/>
            <person name="Cowan T.M."/>
            <person name="Smanski M.J."/>
            <person name="Chevrette M.G."/>
            <person name="De Carvalho L.P.S."/>
            <person name="Shen B."/>
        </authorList>
    </citation>
    <scope>NUCLEOTIDE SEQUENCE [LARGE SCALE GENOMIC DNA]</scope>
    <source>
        <strain evidence="3 4">NPDC020295</strain>
    </source>
</reference>